<accession>A0A1V3TLI2</accession>
<evidence type="ECO:0000313" key="1">
    <source>
        <dbReference type="EMBL" id="KUF39124.1"/>
    </source>
</evidence>
<comment type="caution">
    <text evidence="1">The sequence shown here is derived from an EMBL/GenBank/DDBJ whole genome shotgun (WGS) entry which is preliminary data.</text>
</comment>
<gene>
    <name evidence="1" type="ORF">AS359_00785</name>
</gene>
<dbReference type="EMBL" id="LPXH01000037">
    <property type="protein sequence ID" value="KUF39124.1"/>
    <property type="molecule type" value="Genomic_DNA"/>
</dbReference>
<dbReference type="AlphaFoldDB" id="A0A0W7YVZ3"/>
<proteinExistence type="predicted"/>
<protein>
    <submittedName>
        <fullName evidence="1">Uncharacterized protein</fullName>
    </submittedName>
</protein>
<keyword evidence="2" id="KW-1185">Reference proteome</keyword>
<reference evidence="1 2" key="1">
    <citation type="submission" date="2015-12" db="EMBL/GenBank/DDBJ databases">
        <title>Complete genome sequence of a multi-drug resistant strain Acidovorax sp. 12322-1.</title>
        <authorList>
            <person name="Ming D."/>
            <person name="Wang M."/>
            <person name="Hu S."/>
            <person name="Zhou Y."/>
            <person name="Jiang T."/>
        </authorList>
    </citation>
    <scope>NUCLEOTIDE SEQUENCE [LARGE SCALE GENOMIC DNA]</scope>
    <source>
        <strain evidence="1 2">12322-1</strain>
    </source>
</reference>
<dbReference type="STRING" id="225992.B5M06_09175"/>
<dbReference type="RefSeq" id="WP_058880306.1">
    <property type="nucleotide sequence ID" value="NZ_LPXH01000037.1"/>
</dbReference>
<name>A0A0W7YVZ3_9BURK</name>
<dbReference type="Proteomes" id="UP000053300">
    <property type="component" value="Unassembled WGS sequence"/>
</dbReference>
<evidence type="ECO:0000313" key="2">
    <source>
        <dbReference type="Proteomes" id="UP000053300"/>
    </source>
</evidence>
<organism evidence="1 2">
    <name type="scientific">Comamonas kerstersii</name>
    <dbReference type="NCBI Taxonomy" id="225992"/>
    <lineage>
        <taxon>Bacteria</taxon>
        <taxon>Pseudomonadati</taxon>
        <taxon>Pseudomonadota</taxon>
        <taxon>Betaproteobacteria</taxon>
        <taxon>Burkholderiales</taxon>
        <taxon>Comamonadaceae</taxon>
        <taxon>Comamonas</taxon>
    </lineage>
</organism>
<sequence length="125" mass="13936">MYFEFADSEVAQCIWDEGRLQLRFAAARLRDAQDPRADAVWAPLLLQAENVEPWETVEPAACMGRLNRGVVLHASQRIQQLPVPCELLGVVTMELEFAQGAVLRLRCDSLSLHPVQGVVTAAYQC</sequence>
<accession>A0A0W7YVZ3</accession>